<dbReference type="PANTHER" id="PTHR43130:SF3">
    <property type="entry name" value="HTH-TYPE TRANSCRIPTIONAL REGULATOR RV1931C"/>
    <property type="match status" value="1"/>
</dbReference>
<evidence type="ECO:0000256" key="2">
    <source>
        <dbReference type="ARBA" id="ARBA00023163"/>
    </source>
</evidence>
<dbReference type="SUPFAM" id="SSF52317">
    <property type="entry name" value="Class I glutamine amidotransferase-like"/>
    <property type="match status" value="1"/>
</dbReference>
<dbReference type="Pfam" id="PF12833">
    <property type="entry name" value="HTH_18"/>
    <property type="match status" value="1"/>
</dbReference>
<gene>
    <name evidence="4" type="primary">cdhR_4</name>
    <name evidence="4" type="ORF">IMCC3135_17740</name>
</gene>
<dbReference type="PANTHER" id="PTHR43130">
    <property type="entry name" value="ARAC-FAMILY TRANSCRIPTIONAL REGULATOR"/>
    <property type="match status" value="1"/>
</dbReference>
<dbReference type="Gene3D" id="1.10.10.60">
    <property type="entry name" value="Homeodomain-like"/>
    <property type="match status" value="1"/>
</dbReference>
<evidence type="ECO:0000313" key="4">
    <source>
        <dbReference type="EMBL" id="ASJ73627.1"/>
    </source>
</evidence>
<dbReference type="Proteomes" id="UP000250079">
    <property type="component" value="Chromosome"/>
</dbReference>
<dbReference type="InterPro" id="IPR009057">
    <property type="entry name" value="Homeodomain-like_sf"/>
</dbReference>
<accession>A0A2Z2P0D2</accession>
<dbReference type="Gene3D" id="3.40.50.880">
    <property type="match status" value="1"/>
</dbReference>
<keyword evidence="2" id="KW-0804">Transcription</keyword>
<dbReference type="EMBL" id="CP018632">
    <property type="protein sequence ID" value="ASJ73627.1"/>
    <property type="molecule type" value="Genomic_DNA"/>
</dbReference>
<evidence type="ECO:0000256" key="1">
    <source>
        <dbReference type="ARBA" id="ARBA00023015"/>
    </source>
</evidence>
<name>A0A2Z2P0D2_9GAMM</name>
<dbReference type="InterPro" id="IPR018060">
    <property type="entry name" value="HTH_AraC"/>
</dbReference>
<keyword evidence="5" id="KW-1185">Reference proteome</keyword>
<dbReference type="InterPro" id="IPR052158">
    <property type="entry name" value="INH-QAR"/>
</dbReference>
<feature type="domain" description="HTH araC/xylS-type" evidence="3">
    <location>
        <begin position="214"/>
        <end position="312"/>
    </location>
</feature>
<dbReference type="GO" id="GO:0003700">
    <property type="term" value="F:DNA-binding transcription factor activity"/>
    <property type="evidence" value="ECO:0007669"/>
    <property type="project" value="InterPro"/>
</dbReference>
<dbReference type="Pfam" id="PF01965">
    <property type="entry name" value="DJ-1_PfpI"/>
    <property type="match status" value="1"/>
</dbReference>
<proteinExistence type="predicted"/>
<protein>
    <submittedName>
        <fullName evidence="4">HTH-type transcriptional regulator CdhR</fullName>
    </submittedName>
</protein>
<organism evidence="4 5">
    <name type="scientific">Granulosicoccus antarcticus IMCC3135</name>
    <dbReference type="NCBI Taxonomy" id="1192854"/>
    <lineage>
        <taxon>Bacteria</taxon>
        <taxon>Pseudomonadati</taxon>
        <taxon>Pseudomonadota</taxon>
        <taxon>Gammaproteobacteria</taxon>
        <taxon>Chromatiales</taxon>
        <taxon>Granulosicoccaceae</taxon>
        <taxon>Granulosicoccus</taxon>
    </lineage>
</organism>
<dbReference type="SUPFAM" id="SSF46689">
    <property type="entry name" value="Homeodomain-like"/>
    <property type="match status" value="2"/>
</dbReference>
<dbReference type="InterPro" id="IPR002818">
    <property type="entry name" value="DJ-1/PfpI"/>
</dbReference>
<reference evidence="4 5" key="1">
    <citation type="submission" date="2016-12" db="EMBL/GenBank/DDBJ databases">
        <authorList>
            <person name="Song W.-J."/>
            <person name="Kurnit D.M."/>
        </authorList>
    </citation>
    <scope>NUCLEOTIDE SEQUENCE [LARGE SCALE GENOMIC DNA]</scope>
    <source>
        <strain evidence="4 5">IMCC3135</strain>
    </source>
</reference>
<dbReference type="PROSITE" id="PS01124">
    <property type="entry name" value="HTH_ARAC_FAMILY_2"/>
    <property type="match status" value="1"/>
</dbReference>
<keyword evidence="1" id="KW-0805">Transcription regulation</keyword>
<dbReference type="KEGG" id="gai:IMCC3135_17740"/>
<dbReference type="CDD" id="cd03136">
    <property type="entry name" value="GATase1_AraC_ArgR_like"/>
    <property type="match status" value="1"/>
</dbReference>
<dbReference type="GO" id="GO:0043565">
    <property type="term" value="F:sequence-specific DNA binding"/>
    <property type="evidence" value="ECO:0007669"/>
    <property type="project" value="InterPro"/>
</dbReference>
<dbReference type="SMART" id="SM00342">
    <property type="entry name" value="HTH_ARAC"/>
    <property type="match status" value="1"/>
</dbReference>
<dbReference type="AlphaFoldDB" id="A0A2Z2P0D2"/>
<dbReference type="RefSeq" id="WP_088918781.1">
    <property type="nucleotide sequence ID" value="NZ_CP018632.1"/>
</dbReference>
<evidence type="ECO:0000259" key="3">
    <source>
        <dbReference type="PROSITE" id="PS01124"/>
    </source>
</evidence>
<dbReference type="OrthoDB" id="6057514at2"/>
<evidence type="ECO:0000313" key="5">
    <source>
        <dbReference type="Proteomes" id="UP000250079"/>
    </source>
</evidence>
<dbReference type="InterPro" id="IPR029062">
    <property type="entry name" value="Class_I_gatase-like"/>
</dbReference>
<sequence>MPNNAFHVGFVLFDGFSNMVLACLMEPLRAVQGQSDKQSTWSVLTVDDGPARSSSGLLVTPSRPCAEVADLDALVIVSGYGFRQHTTASTGKHLRALAKRSDLLIGADTGAWLLASSGLLSSGEATIHWHVLDEFTESFPALTCTFTRVAKQKQIWTCGGASTALDLMLALIAETFGPAAAFSASTLFLHDAERQYRSGRGPNYLKGKGSTRLLQAINRMVETVEEPLSLADLAASASLSLRTLNRLFRTEIGLSPGQYYQMLRLDRARDLATSTELSLSEIAVRCGFSTASSLGKAFSRTHKISIGKIRSRHEHY</sequence>